<feature type="transmembrane region" description="Helical" evidence="11">
    <location>
        <begin position="606"/>
        <end position="624"/>
    </location>
</feature>
<evidence type="ECO:0000259" key="14">
    <source>
        <dbReference type="Pfam" id="PF04039"/>
    </source>
</evidence>
<feature type="transmembrane region" description="Helical" evidence="11">
    <location>
        <begin position="819"/>
        <end position="837"/>
    </location>
</feature>
<comment type="subcellular location">
    <subcellularLocation>
        <location evidence="1">Cell membrane</location>
        <topology evidence="1">Multi-pass membrane protein</topology>
    </subcellularLocation>
    <subcellularLocation>
        <location evidence="9">Membrane</location>
        <topology evidence="9">Multi-pass membrane protein</topology>
    </subcellularLocation>
</comment>
<feature type="transmembrane region" description="Helical" evidence="11">
    <location>
        <begin position="495"/>
        <end position="521"/>
    </location>
</feature>
<dbReference type="InterPro" id="IPR001516">
    <property type="entry name" value="Proton_antipo_N"/>
</dbReference>
<feature type="transmembrane region" description="Helical" evidence="11">
    <location>
        <begin position="136"/>
        <end position="154"/>
    </location>
</feature>
<evidence type="ECO:0000313" key="18">
    <source>
        <dbReference type="Proteomes" id="UP000664332"/>
    </source>
</evidence>
<organism evidence="17 18">
    <name type="scientific">Corynebacterium mendelii</name>
    <dbReference type="NCBI Taxonomy" id="2765362"/>
    <lineage>
        <taxon>Bacteria</taxon>
        <taxon>Bacillati</taxon>
        <taxon>Actinomycetota</taxon>
        <taxon>Actinomycetes</taxon>
        <taxon>Mycobacteriales</taxon>
        <taxon>Corynebacteriaceae</taxon>
        <taxon>Corynebacterium</taxon>
    </lineage>
</organism>
<feature type="transmembrane region" description="Helical" evidence="11">
    <location>
        <begin position="849"/>
        <end position="871"/>
    </location>
</feature>
<keyword evidence="7" id="KW-0406">Ion transport</keyword>
<evidence type="ECO:0000259" key="12">
    <source>
        <dbReference type="Pfam" id="PF00361"/>
    </source>
</evidence>
<feature type="compositionally biased region" description="Basic and acidic residues" evidence="10">
    <location>
        <begin position="1000"/>
        <end position="1010"/>
    </location>
</feature>
<dbReference type="GO" id="GO:0005886">
    <property type="term" value="C:plasma membrane"/>
    <property type="evidence" value="ECO:0007669"/>
    <property type="project" value="UniProtKB-SubCell"/>
</dbReference>
<feature type="transmembrane region" description="Helical" evidence="11">
    <location>
        <begin position="897"/>
        <end position="918"/>
    </location>
</feature>
<evidence type="ECO:0000256" key="4">
    <source>
        <dbReference type="ARBA" id="ARBA00022475"/>
    </source>
</evidence>
<feature type="region of interest" description="Disordered" evidence="10">
    <location>
        <begin position="958"/>
        <end position="1010"/>
    </location>
</feature>
<accession>A0A939IV12</accession>
<dbReference type="Proteomes" id="UP000664332">
    <property type="component" value="Unassembled WGS sequence"/>
</dbReference>
<dbReference type="GO" id="GO:0006811">
    <property type="term" value="P:monoatomic ion transport"/>
    <property type="evidence" value="ECO:0007669"/>
    <property type="project" value="UniProtKB-KW"/>
</dbReference>
<keyword evidence="5 9" id="KW-0812">Transmembrane</keyword>
<feature type="transmembrane region" description="Helical" evidence="11">
    <location>
        <begin position="166"/>
        <end position="186"/>
    </location>
</feature>
<feature type="transmembrane region" description="Helical" evidence="11">
    <location>
        <begin position="751"/>
        <end position="768"/>
    </location>
</feature>
<feature type="transmembrane region" description="Helical" evidence="11">
    <location>
        <begin position="409"/>
        <end position="433"/>
    </location>
</feature>
<dbReference type="Pfam" id="PF00361">
    <property type="entry name" value="Proton_antipo_M"/>
    <property type="match status" value="1"/>
</dbReference>
<evidence type="ECO:0000259" key="16">
    <source>
        <dbReference type="Pfam" id="PF20501"/>
    </source>
</evidence>
<dbReference type="PANTHER" id="PTHR43373:SF1">
    <property type="entry name" value="NA(+)_H(+) ANTIPORTER SUBUNIT A"/>
    <property type="match status" value="1"/>
</dbReference>
<evidence type="ECO:0000256" key="8">
    <source>
        <dbReference type="ARBA" id="ARBA00023136"/>
    </source>
</evidence>
<dbReference type="EMBL" id="JAFLEQ010000008">
    <property type="protein sequence ID" value="MBN9643761.1"/>
    <property type="molecule type" value="Genomic_DNA"/>
</dbReference>
<evidence type="ECO:0000256" key="6">
    <source>
        <dbReference type="ARBA" id="ARBA00022989"/>
    </source>
</evidence>
<keyword evidence="8 11" id="KW-0472">Membrane</keyword>
<comment type="caution">
    <text evidence="17">The sequence shown here is derived from an EMBL/GenBank/DDBJ whole genome shotgun (WGS) entry which is preliminary data.</text>
</comment>
<keyword evidence="3" id="KW-0050">Antiport</keyword>
<keyword evidence="4" id="KW-1003">Cell membrane</keyword>
<dbReference type="RefSeq" id="WP_207118494.1">
    <property type="nucleotide sequence ID" value="NZ_JAFLEQ010000008.1"/>
</dbReference>
<feature type="transmembrane region" description="Helical" evidence="11">
    <location>
        <begin position="570"/>
        <end position="586"/>
    </location>
</feature>
<feature type="transmembrane region" description="Helical" evidence="11">
    <location>
        <begin position="631"/>
        <end position="648"/>
    </location>
</feature>
<evidence type="ECO:0000259" key="13">
    <source>
        <dbReference type="Pfam" id="PF00662"/>
    </source>
</evidence>
<evidence type="ECO:0000256" key="1">
    <source>
        <dbReference type="ARBA" id="ARBA00004651"/>
    </source>
</evidence>
<evidence type="ECO:0000256" key="9">
    <source>
        <dbReference type="RuleBase" id="RU000320"/>
    </source>
</evidence>
<dbReference type="InterPro" id="IPR050616">
    <property type="entry name" value="CPA3_Na-H_Antiporter_A"/>
</dbReference>
<dbReference type="Pfam" id="PF20501">
    <property type="entry name" value="MbhE"/>
    <property type="match status" value="1"/>
</dbReference>
<name>A0A939IV12_9CORY</name>
<sequence length="1010" mass="106622">MTLIIVLFLAGAAVALSAPAVAVFDRRAGWPLSLLFIAGAVLLWRELPTLSGGGAITYQAVWAKDFLGPGLDVSFAVRGDALSIFFALLALVIGAVVFVYSASYLHNKSGNLTFYLFMSGFTLAVLLLVLADDVVVLFIAWELVSIGSFLLIARSGSGGEAGSMRTLILTFTGGLTLLAALMIMATQAGTTSLTGILHSDFWAEKPWMVTSLGVLIAISAFTKSAQFPFHFWLPEAMAAATPVSAFLHAAAVVKAGIYVLLRFSTVFYANQVWHVLLITVGMGTAVMASLFAIQKTDLKKLTAYSTVSHLGWIVATIGVGTPFALAAAVIHTLAHALFKSSLFMLIGVIDHQAGSRDVRRLGVLWNKLPFTFTAVTIGALSMAAVPPMMGFISKEGMLEAFTQAPISNGAVVVLLIAAAVGAVFTFTYSARLVTGAFFDGPRDMSGVKEAPVSLWLPAALPGLVSLPLAFTVSVLDTPVEEVVFAINGSQPHVHLALWHGITTPALISAGVLVAGVIGVIIRRRIYATLDPLELFPMTGNEALQRFIGLCARWGKACANMADSYSPSRHLLYPLLVILGWGYWMLLGTGVDGVLLAPRVTGIDQPIDVLPLVIVVVSVAALVRARSRLNAVVLLGTAGVGVTLQILALGAPDVALTQFLVEILIVVIMMMVIRQQPAEFHVTSARRQTYAASLALAVGGITFAAVWALVGRHERSEIALWYLNNAPDISGGDNVVNTILVEFRALDTMGELSVLGMAGVVIAAVVHSIPKHPFQRGTHPIPLIDPESNSLPMRQLSTYLVPVLAILSFLIFMRGHQSPGGGFIAALVAGGAIMFGYLKQGTDKPIVGHNTPFVLTGAGVVIAVADGFWGMAQGGSFLYALHGHALGQHWSSSMVFDIGVFMAVLGMLTLAINALGGYLRPGNDKPLHKHRQGGAQNTGATMTGETNRQALSAAETQAGMVPDEPDGRHSATAVAVKERTGDGSGNRHPNPGDPPQQPPAHDTDTTGGKEN</sequence>
<proteinExistence type="predicted"/>
<feature type="transmembrane region" description="Helical" evidence="11">
    <location>
        <begin position="273"/>
        <end position="294"/>
    </location>
</feature>
<keyword evidence="6 11" id="KW-1133">Transmembrane helix</keyword>
<feature type="domain" description="Na+/H+ antiporter MnhB subunit-related protein" evidence="14">
    <location>
        <begin position="792"/>
        <end position="908"/>
    </location>
</feature>
<evidence type="ECO:0000256" key="7">
    <source>
        <dbReference type="ARBA" id="ARBA00023065"/>
    </source>
</evidence>
<feature type="domain" description="NADH-Ubiquinone oxidoreductase (complex I) chain 5 N-terminal" evidence="13">
    <location>
        <begin position="70"/>
        <end position="114"/>
    </location>
</feature>
<dbReference type="InterPro" id="IPR025383">
    <property type="entry name" value="MrpA_C/MbhD"/>
</dbReference>
<evidence type="ECO:0000313" key="17">
    <source>
        <dbReference type="EMBL" id="MBN9643761.1"/>
    </source>
</evidence>
<feature type="transmembrane region" description="Helical" evidence="11">
    <location>
        <begin position="795"/>
        <end position="813"/>
    </location>
</feature>
<evidence type="ECO:0000256" key="5">
    <source>
        <dbReference type="ARBA" id="ARBA00022692"/>
    </source>
</evidence>
<dbReference type="InterPro" id="IPR007182">
    <property type="entry name" value="MnhB"/>
</dbReference>
<dbReference type="AlphaFoldDB" id="A0A939IV12"/>
<feature type="domain" description="MrpA C-terminal/MbhD" evidence="15">
    <location>
        <begin position="612"/>
        <end position="676"/>
    </location>
</feature>
<dbReference type="InterPro" id="IPR001750">
    <property type="entry name" value="ND/Mrp_TM"/>
</dbReference>
<dbReference type="Pfam" id="PF13244">
    <property type="entry name" value="MbhD"/>
    <property type="match status" value="1"/>
</dbReference>
<dbReference type="PANTHER" id="PTHR43373">
    <property type="entry name" value="NA(+)/H(+) ANTIPORTER SUBUNIT"/>
    <property type="match status" value="1"/>
</dbReference>
<dbReference type="PRINTS" id="PR01434">
    <property type="entry name" value="NADHDHGNASE5"/>
</dbReference>
<feature type="transmembrane region" description="Helical" evidence="11">
    <location>
        <begin position="688"/>
        <end position="709"/>
    </location>
</feature>
<dbReference type="GO" id="GO:0015297">
    <property type="term" value="F:antiporter activity"/>
    <property type="evidence" value="ECO:0007669"/>
    <property type="project" value="UniProtKB-KW"/>
</dbReference>
<dbReference type="Pfam" id="PF00662">
    <property type="entry name" value="Proton_antipo_N"/>
    <property type="match status" value="1"/>
</dbReference>
<keyword evidence="18" id="KW-1185">Reference proteome</keyword>
<protein>
    <submittedName>
        <fullName evidence="17">DUF4040 family protein</fullName>
    </submittedName>
</protein>
<evidence type="ECO:0000256" key="2">
    <source>
        <dbReference type="ARBA" id="ARBA00022448"/>
    </source>
</evidence>
<feature type="domain" description="MrpA C-terminal/MbhE" evidence="16">
    <location>
        <begin position="686"/>
        <end position="765"/>
    </location>
</feature>
<feature type="transmembrane region" description="Helical" evidence="11">
    <location>
        <begin position="370"/>
        <end position="389"/>
    </location>
</feature>
<feature type="transmembrane region" description="Helical" evidence="11">
    <location>
        <begin position="81"/>
        <end position="100"/>
    </location>
</feature>
<evidence type="ECO:0000256" key="3">
    <source>
        <dbReference type="ARBA" id="ARBA00022449"/>
    </source>
</evidence>
<dbReference type="InterPro" id="IPR046806">
    <property type="entry name" value="MrpA_C/MbhE"/>
</dbReference>
<dbReference type="Pfam" id="PF04039">
    <property type="entry name" value="MnhB"/>
    <property type="match status" value="1"/>
</dbReference>
<evidence type="ECO:0000256" key="11">
    <source>
        <dbReference type="SAM" id="Phobius"/>
    </source>
</evidence>
<feature type="domain" description="NADH:quinone oxidoreductase/Mrp antiporter transmembrane" evidence="12">
    <location>
        <begin position="131"/>
        <end position="412"/>
    </location>
</feature>
<evidence type="ECO:0000259" key="15">
    <source>
        <dbReference type="Pfam" id="PF13244"/>
    </source>
</evidence>
<feature type="transmembrane region" description="Helical" evidence="11">
    <location>
        <begin position="654"/>
        <end position="672"/>
    </location>
</feature>
<feature type="transmembrane region" description="Helical" evidence="11">
    <location>
        <begin position="237"/>
        <end position="261"/>
    </location>
</feature>
<evidence type="ECO:0000256" key="10">
    <source>
        <dbReference type="SAM" id="MobiDB-lite"/>
    </source>
</evidence>
<gene>
    <name evidence="17" type="ORF">JZY06_03860</name>
</gene>
<reference evidence="17" key="1">
    <citation type="submission" date="2021-03" db="EMBL/GenBank/DDBJ databases">
        <authorList>
            <person name="Sun Q."/>
        </authorList>
    </citation>
    <scope>NUCLEOTIDE SEQUENCE</scope>
    <source>
        <strain evidence="17">CCM 8862</strain>
    </source>
</reference>
<feature type="transmembrane region" description="Helical" evidence="11">
    <location>
        <begin position="454"/>
        <end position="475"/>
    </location>
</feature>
<keyword evidence="2" id="KW-0813">Transport</keyword>
<feature type="transmembrane region" description="Helical" evidence="11">
    <location>
        <begin position="112"/>
        <end position="130"/>
    </location>
</feature>
<dbReference type="NCBIfam" id="NF009290">
    <property type="entry name" value="PRK12650.1"/>
    <property type="match status" value="1"/>
</dbReference>